<evidence type="ECO:0000313" key="2">
    <source>
        <dbReference type="Proteomes" id="UP000325289"/>
    </source>
</evidence>
<dbReference type="RefSeq" id="WP_149757936.1">
    <property type="nucleotide sequence ID" value="NZ_FOMS01000014.1"/>
</dbReference>
<dbReference type="Proteomes" id="UP000325289">
    <property type="component" value="Unassembled WGS sequence"/>
</dbReference>
<organism evidence="1 2">
    <name type="scientific">Roseivivax sediminis</name>
    <dbReference type="NCBI Taxonomy" id="936889"/>
    <lineage>
        <taxon>Bacteria</taxon>
        <taxon>Pseudomonadati</taxon>
        <taxon>Pseudomonadota</taxon>
        <taxon>Alphaproteobacteria</taxon>
        <taxon>Rhodobacterales</taxon>
        <taxon>Roseobacteraceae</taxon>
        <taxon>Roseivivax</taxon>
    </lineage>
</organism>
<accession>A0A1I2CVK6</accession>
<dbReference type="EMBL" id="FOMS01000014">
    <property type="protein sequence ID" value="SFE72336.1"/>
    <property type="molecule type" value="Genomic_DNA"/>
</dbReference>
<protein>
    <submittedName>
        <fullName evidence="1">Uncharacterized protein</fullName>
    </submittedName>
</protein>
<evidence type="ECO:0000313" key="1">
    <source>
        <dbReference type="EMBL" id="SFE72336.1"/>
    </source>
</evidence>
<sequence>MTDQRLNSATPVESNVVEFVDHLTQSVLLYRTAAAVTLNNRSVVNTEDKVMRSRHVLDQIVDELDPTAEPQFNPRKGFSLTAAAILDLFLSEMRHLLFRASEDVEAFICMKWAVMCCSAARAYRTRQI</sequence>
<reference evidence="1 2" key="1">
    <citation type="submission" date="2016-10" db="EMBL/GenBank/DDBJ databases">
        <authorList>
            <person name="Varghese N."/>
            <person name="Submissions S."/>
        </authorList>
    </citation>
    <scope>NUCLEOTIDE SEQUENCE [LARGE SCALE GENOMIC DNA]</scope>
    <source>
        <strain evidence="2">YIM D21,KCTC 23444,ACCC 10710</strain>
    </source>
</reference>
<gene>
    <name evidence="1" type="ORF">SAMN04515678_114104</name>
</gene>
<proteinExistence type="predicted"/>
<dbReference type="AlphaFoldDB" id="A0A1I2CVK6"/>
<keyword evidence="2" id="KW-1185">Reference proteome</keyword>
<name>A0A1I2CVK6_9RHOB</name>